<dbReference type="CDD" id="cd03820">
    <property type="entry name" value="GT4_AmsD-like"/>
    <property type="match status" value="1"/>
</dbReference>
<dbReference type="SUPFAM" id="SSF53756">
    <property type="entry name" value="UDP-Glycosyltransferase/glycogen phosphorylase"/>
    <property type="match status" value="1"/>
</dbReference>
<dbReference type="GO" id="GO:0016757">
    <property type="term" value="F:glycosyltransferase activity"/>
    <property type="evidence" value="ECO:0007669"/>
    <property type="project" value="InterPro"/>
</dbReference>
<reference evidence="4" key="2">
    <citation type="submission" date="2020-09" db="EMBL/GenBank/DDBJ databases">
        <authorList>
            <person name="Sun Q."/>
            <person name="Ohkuma M."/>
        </authorList>
    </citation>
    <scope>NUCLEOTIDE SEQUENCE</scope>
    <source>
        <strain evidence="4">JCM 4790</strain>
    </source>
</reference>
<dbReference type="Pfam" id="PF00534">
    <property type="entry name" value="Glycos_transf_1"/>
    <property type="match status" value="1"/>
</dbReference>
<evidence type="ECO:0000256" key="1">
    <source>
        <dbReference type="ARBA" id="ARBA00021292"/>
    </source>
</evidence>
<keyword evidence="2 4" id="KW-0808">Transferase</keyword>
<evidence type="ECO:0000256" key="2">
    <source>
        <dbReference type="ARBA" id="ARBA00022679"/>
    </source>
</evidence>
<proteinExistence type="predicted"/>
<protein>
    <recommendedName>
        <fullName evidence="1">D-inositol 3-phosphate glycosyltransferase</fullName>
    </recommendedName>
</protein>
<dbReference type="EMBL" id="BMVU01000001">
    <property type="protein sequence ID" value="GGX51071.1"/>
    <property type="molecule type" value="Genomic_DNA"/>
</dbReference>
<dbReference type="Proteomes" id="UP000619244">
    <property type="component" value="Unassembled WGS sequence"/>
</dbReference>
<dbReference type="InterPro" id="IPR001296">
    <property type="entry name" value="Glyco_trans_1"/>
</dbReference>
<evidence type="ECO:0000313" key="5">
    <source>
        <dbReference type="Proteomes" id="UP000619244"/>
    </source>
</evidence>
<gene>
    <name evidence="4" type="ORF">GCM10010358_00790</name>
</gene>
<evidence type="ECO:0000259" key="3">
    <source>
        <dbReference type="Pfam" id="PF00534"/>
    </source>
</evidence>
<dbReference type="PANTHER" id="PTHR12526:SF627">
    <property type="entry name" value="D-RHAMNOSYLTRANSFERASE WBPZ"/>
    <property type="match status" value="1"/>
</dbReference>
<organism evidence="4 5">
    <name type="scientific">Streptomyces minutiscleroticus</name>
    <dbReference type="NCBI Taxonomy" id="68238"/>
    <lineage>
        <taxon>Bacteria</taxon>
        <taxon>Bacillati</taxon>
        <taxon>Actinomycetota</taxon>
        <taxon>Actinomycetes</taxon>
        <taxon>Kitasatosporales</taxon>
        <taxon>Streptomycetaceae</taxon>
        <taxon>Streptomyces</taxon>
    </lineage>
</organism>
<dbReference type="PANTHER" id="PTHR12526">
    <property type="entry name" value="GLYCOSYLTRANSFERASE"/>
    <property type="match status" value="1"/>
</dbReference>
<keyword evidence="5" id="KW-1185">Reference proteome</keyword>
<comment type="caution">
    <text evidence="4">The sequence shown here is derived from an EMBL/GenBank/DDBJ whole genome shotgun (WGS) entry which is preliminary data.</text>
</comment>
<dbReference type="Gene3D" id="3.40.50.2000">
    <property type="entry name" value="Glycogen Phosphorylase B"/>
    <property type="match status" value="2"/>
</dbReference>
<name>A0A918N7J9_9ACTN</name>
<dbReference type="AlphaFoldDB" id="A0A918N7J9"/>
<evidence type="ECO:0000313" key="4">
    <source>
        <dbReference type="EMBL" id="GGX51071.1"/>
    </source>
</evidence>
<sequence>MKIAFLVRDLCHMGGVVSATQNLAGALAERHEVEIVALRKVRDESYFPLDPRVRVRVLSDMRPHSPASDLDNPLSDKFPLIYPLNEGAKTPVVSRLAELRLLEYLDTTDADVVVSSSPRNTIMLAQATGDYLKVTQEHSMPAIYAADIKKRLFPAYSALDALTALTPEEVDAIGRQVPAVRNRLAVMPNCVPAAPVLSKGTNKVVISAGHLTVNKNHAALVEAFAKVLAQEPEWRLRIYGSGTEKNALRARIEQLGLNDKILLMGPAAPVTPEFGKASLFVLPSKREAFGNVIVEAMAAGLPVVSTDADHGPRNILTHGEDGLIVPGGDTDAMAAAILELIQDDDRRHAMAQAARRNAVRFQETASRERFEAIIAEAFARKELPRDATARVDEQGSVHVAVGPLPASATGAEIVVRRVGKGADEHRFPLTADGEAVIGWDAGLPEGTWELSLATAEGREVALRTDGYGCDTRDLLSVTLPRPRGAALAVLLPYLNEDGALHVRSALRDVHVEVGQVLTDERRITVHAELWGAALGQGAVLEAVLRKDKSRSLSFTVRADGGSALIGEVDCGRLVEAHVAGDEAEVIWDFWLRPTAGAPRVALGKLATDVLKPIDVFTFPRPVVRTPAPDAPSMAFVARAARRAARQVHGKNAASPRPRWRRTELRPYFTALSQFAVKTVTK</sequence>
<accession>A0A918N7J9</accession>
<feature type="domain" description="Glycosyl transferase family 1" evidence="3">
    <location>
        <begin position="198"/>
        <end position="356"/>
    </location>
</feature>
<dbReference type="RefSeq" id="WP_229919062.1">
    <property type="nucleotide sequence ID" value="NZ_BMVU01000001.1"/>
</dbReference>
<reference evidence="4" key="1">
    <citation type="journal article" date="2014" name="Int. J. Syst. Evol. Microbiol.">
        <title>Complete genome sequence of Corynebacterium casei LMG S-19264T (=DSM 44701T), isolated from a smear-ripened cheese.</title>
        <authorList>
            <consortium name="US DOE Joint Genome Institute (JGI-PGF)"/>
            <person name="Walter F."/>
            <person name="Albersmeier A."/>
            <person name="Kalinowski J."/>
            <person name="Ruckert C."/>
        </authorList>
    </citation>
    <scope>NUCLEOTIDE SEQUENCE</scope>
    <source>
        <strain evidence="4">JCM 4790</strain>
    </source>
</reference>